<keyword evidence="2 4" id="KW-0863">Zinc-finger</keyword>
<keyword evidence="3" id="KW-0862">Zinc</keyword>
<dbReference type="PANTHER" id="PTHR23164">
    <property type="entry name" value="EARLY ENDOSOME ANTIGEN 1"/>
    <property type="match status" value="1"/>
</dbReference>
<feature type="domain" description="FYVE-type" evidence="6">
    <location>
        <begin position="211"/>
        <end position="267"/>
    </location>
</feature>
<dbReference type="SUPFAM" id="SSF140125">
    <property type="entry name" value="Rabenosyn-5 Rab-binding domain-like"/>
    <property type="match status" value="1"/>
</dbReference>
<sequence>MFSQISMHANMSMQSSSTHLQQSQFAHRRASVAGTTATHATRNSPGTPPRASSTTNPHPKARPSSMILLPRATTPGSHPASSSSTPPLASNTLPLNVNGGSKSPGLGMIGGSRMARSATASSIGSTASTSLLAAAAAASTVSSAQDDTCGVTVRKTKLFLRRRKTFTERLHLESNRLQTRLRKLLDLGRNPSLTLAQLKLAEQAIVPWEPDTHVLACRQCNSTFSFFNRKHHCRLCGRVVCGSCSVKDAYEETLLIRLCVACVDTLGVATRGADKGEKGALVLAYEQLAGLRREIEDGVPKLKELISKLEALGDVPSDHPMARRIRTLATTYKKDLDTHFASITQICQKLSLYNPQSTTESKLKLALVRAHTDLVQSLMSTVNSAADSLSRSAKRTTPATSLSAASTASSSSAPGAPSQPTDTDTDTEEYLHTLIEQYTQLEYFLKEATEQRQLETVRTLKVSLDEIVAEVRRVEVKLYGESRFRPA</sequence>
<evidence type="ECO:0000259" key="6">
    <source>
        <dbReference type="PROSITE" id="PS50178"/>
    </source>
</evidence>
<dbReference type="SUPFAM" id="SSF57903">
    <property type="entry name" value="FYVE/PHD zinc finger"/>
    <property type="match status" value="1"/>
</dbReference>
<name>A0A1Y2HIY1_9FUNG</name>
<feature type="compositionally biased region" description="Low complexity" evidence="5">
    <location>
        <begin position="396"/>
        <end position="421"/>
    </location>
</feature>
<feature type="compositionally biased region" description="Low complexity" evidence="5">
    <location>
        <begin position="72"/>
        <end position="91"/>
    </location>
</feature>
<organism evidence="7 8">
    <name type="scientific">Catenaria anguillulae PL171</name>
    <dbReference type="NCBI Taxonomy" id="765915"/>
    <lineage>
        <taxon>Eukaryota</taxon>
        <taxon>Fungi</taxon>
        <taxon>Fungi incertae sedis</taxon>
        <taxon>Blastocladiomycota</taxon>
        <taxon>Blastocladiomycetes</taxon>
        <taxon>Blastocladiales</taxon>
        <taxon>Catenariaceae</taxon>
        <taxon>Catenaria</taxon>
    </lineage>
</organism>
<evidence type="ECO:0000256" key="2">
    <source>
        <dbReference type="ARBA" id="ARBA00022771"/>
    </source>
</evidence>
<dbReference type="Pfam" id="PF01363">
    <property type="entry name" value="FYVE"/>
    <property type="match status" value="1"/>
</dbReference>
<dbReference type="SMART" id="SM00064">
    <property type="entry name" value="FYVE"/>
    <property type="match status" value="1"/>
</dbReference>
<accession>A0A1Y2HIY1</accession>
<proteinExistence type="predicted"/>
<feature type="region of interest" description="Disordered" evidence="5">
    <location>
        <begin position="1"/>
        <end position="91"/>
    </location>
</feature>
<gene>
    <name evidence="7" type="ORF">BCR44DRAFT_1437898</name>
</gene>
<evidence type="ECO:0000256" key="5">
    <source>
        <dbReference type="SAM" id="MobiDB-lite"/>
    </source>
</evidence>
<feature type="compositionally biased region" description="Polar residues" evidence="5">
    <location>
        <begin position="33"/>
        <end position="57"/>
    </location>
</feature>
<protein>
    <recommendedName>
        <fullName evidence="6">FYVE-type domain-containing protein</fullName>
    </recommendedName>
</protein>
<evidence type="ECO:0000256" key="3">
    <source>
        <dbReference type="ARBA" id="ARBA00022833"/>
    </source>
</evidence>
<dbReference type="OrthoDB" id="166134at2759"/>
<keyword evidence="1" id="KW-0479">Metal-binding</keyword>
<evidence type="ECO:0000256" key="4">
    <source>
        <dbReference type="PROSITE-ProRule" id="PRU00091"/>
    </source>
</evidence>
<reference evidence="7 8" key="1">
    <citation type="submission" date="2016-07" db="EMBL/GenBank/DDBJ databases">
        <title>Pervasive Adenine N6-methylation of Active Genes in Fungi.</title>
        <authorList>
            <consortium name="DOE Joint Genome Institute"/>
            <person name="Mondo S.J."/>
            <person name="Dannebaum R.O."/>
            <person name="Kuo R.C."/>
            <person name="Labutti K."/>
            <person name="Haridas S."/>
            <person name="Kuo A."/>
            <person name="Salamov A."/>
            <person name="Ahrendt S.R."/>
            <person name="Lipzen A."/>
            <person name="Sullivan W."/>
            <person name="Andreopoulos W.B."/>
            <person name="Clum A."/>
            <person name="Lindquist E."/>
            <person name="Daum C."/>
            <person name="Ramamoorthy G.K."/>
            <person name="Gryganskyi A."/>
            <person name="Culley D."/>
            <person name="Magnuson J.K."/>
            <person name="James T.Y."/>
            <person name="O'Malley M.A."/>
            <person name="Stajich J.E."/>
            <person name="Spatafora J.W."/>
            <person name="Visel A."/>
            <person name="Grigoriev I.V."/>
        </authorList>
    </citation>
    <scope>NUCLEOTIDE SEQUENCE [LARGE SCALE GENOMIC DNA]</scope>
    <source>
        <strain evidence="7 8">PL171</strain>
    </source>
</reference>
<feature type="compositionally biased region" description="Polar residues" evidence="5">
    <location>
        <begin position="1"/>
        <end position="25"/>
    </location>
</feature>
<dbReference type="AlphaFoldDB" id="A0A1Y2HIY1"/>
<keyword evidence="8" id="KW-1185">Reference proteome</keyword>
<feature type="region of interest" description="Disordered" evidence="5">
    <location>
        <begin position="389"/>
        <end position="426"/>
    </location>
</feature>
<evidence type="ECO:0000313" key="8">
    <source>
        <dbReference type="Proteomes" id="UP000193411"/>
    </source>
</evidence>
<dbReference type="Proteomes" id="UP000193411">
    <property type="component" value="Unassembled WGS sequence"/>
</dbReference>
<evidence type="ECO:0000256" key="1">
    <source>
        <dbReference type="ARBA" id="ARBA00022723"/>
    </source>
</evidence>
<dbReference type="InterPro" id="IPR011011">
    <property type="entry name" value="Znf_FYVE_PHD"/>
</dbReference>
<dbReference type="EMBL" id="MCFL01000034">
    <property type="protein sequence ID" value="ORZ33663.1"/>
    <property type="molecule type" value="Genomic_DNA"/>
</dbReference>
<dbReference type="Gene3D" id="3.30.40.10">
    <property type="entry name" value="Zinc/RING finger domain, C3HC4 (zinc finger)"/>
    <property type="match status" value="1"/>
</dbReference>
<dbReference type="InterPro" id="IPR021565">
    <property type="entry name" value="Rbsn_Rab-bd"/>
</dbReference>
<dbReference type="InterPro" id="IPR000306">
    <property type="entry name" value="Znf_FYVE"/>
</dbReference>
<dbReference type="InterPro" id="IPR017455">
    <property type="entry name" value="Znf_FYVE-rel"/>
</dbReference>
<comment type="caution">
    <text evidence="7">The sequence shown here is derived from an EMBL/GenBank/DDBJ whole genome shotgun (WGS) entry which is preliminary data.</text>
</comment>
<dbReference type="Pfam" id="PF11464">
    <property type="entry name" value="Rbsn"/>
    <property type="match status" value="1"/>
</dbReference>
<dbReference type="InterPro" id="IPR036531">
    <property type="entry name" value="Rbsn_Rab-bd_sf"/>
</dbReference>
<dbReference type="InterPro" id="IPR013083">
    <property type="entry name" value="Znf_RING/FYVE/PHD"/>
</dbReference>
<dbReference type="Gene3D" id="4.10.860.20">
    <property type="entry name" value="Rabenosyn, Rab binding domain"/>
    <property type="match status" value="1"/>
</dbReference>
<dbReference type="PANTHER" id="PTHR23164:SF30">
    <property type="entry name" value="EARLY ENDOSOME ANTIGEN 1"/>
    <property type="match status" value="1"/>
</dbReference>
<dbReference type="CDD" id="cd15737">
    <property type="entry name" value="FYVE2_Vac1p_like"/>
    <property type="match status" value="1"/>
</dbReference>
<dbReference type="GO" id="GO:0008270">
    <property type="term" value="F:zinc ion binding"/>
    <property type="evidence" value="ECO:0007669"/>
    <property type="project" value="UniProtKB-KW"/>
</dbReference>
<dbReference type="STRING" id="765915.A0A1Y2HIY1"/>
<evidence type="ECO:0000313" key="7">
    <source>
        <dbReference type="EMBL" id="ORZ33663.1"/>
    </source>
</evidence>
<dbReference type="PROSITE" id="PS50178">
    <property type="entry name" value="ZF_FYVE"/>
    <property type="match status" value="1"/>
</dbReference>